<feature type="region of interest" description="Disordered" evidence="1">
    <location>
        <begin position="211"/>
        <end position="249"/>
    </location>
</feature>
<dbReference type="KEGG" id="dfa:DFA_02920"/>
<dbReference type="OMA" id="NDYSTTQ"/>
<feature type="compositionally biased region" description="Low complexity" evidence="1">
    <location>
        <begin position="211"/>
        <end position="244"/>
    </location>
</feature>
<protein>
    <submittedName>
        <fullName evidence="2">Uncharacterized protein</fullName>
    </submittedName>
</protein>
<name>F4PIU7_CACFS</name>
<feature type="region of interest" description="Disordered" evidence="1">
    <location>
        <begin position="11"/>
        <end position="36"/>
    </location>
</feature>
<evidence type="ECO:0000313" key="2">
    <source>
        <dbReference type="EMBL" id="EGG24676.1"/>
    </source>
</evidence>
<feature type="compositionally biased region" description="Low complexity" evidence="1">
    <location>
        <begin position="14"/>
        <end position="26"/>
    </location>
</feature>
<dbReference type="EMBL" id="GL883006">
    <property type="protein sequence ID" value="EGG24676.1"/>
    <property type="molecule type" value="Genomic_DNA"/>
</dbReference>
<reference evidence="3" key="1">
    <citation type="journal article" date="2011" name="Genome Res.">
        <title>Phylogeny-wide analysis of social amoeba genomes highlights ancient origins for complex intercellular communication.</title>
        <authorList>
            <person name="Heidel A.J."/>
            <person name="Lawal H.M."/>
            <person name="Felder M."/>
            <person name="Schilde C."/>
            <person name="Helps N.R."/>
            <person name="Tunggal B."/>
            <person name="Rivero F."/>
            <person name="John U."/>
            <person name="Schleicher M."/>
            <person name="Eichinger L."/>
            <person name="Platzer M."/>
            <person name="Noegel A.A."/>
            <person name="Schaap P."/>
            <person name="Gloeckner G."/>
        </authorList>
    </citation>
    <scope>NUCLEOTIDE SEQUENCE [LARGE SCALE GENOMIC DNA]</scope>
    <source>
        <strain evidence="3">SH3</strain>
    </source>
</reference>
<evidence type="ECO:0000313" key="3">
    <source>
        <dbReference type="Proteomes" id="UP000007797"/>
    </source>
</evidence>
<feature type="compositionally biased region" description="Low complexity" evidence="1">
    <location>
        <begin position="70"/>
        <end position="98"/>
    </location>
</feature>
<feature type="region of interest" description="Disordered" evidence="1">
    <location>
        <begin position="110"/>
        <end position="129"/>
    </location>
</feature>
<dbReference type="Proteomes" id="UP000007797">
    <property type="component" value="Unassembled WGS sequence"/>
</dbReference>
<dbReference type="GeneID" id="14876723"/>
<dbReference type="AlphaFoldDB" id="F4PIU7"/>
<keyword evidence="3" id="KW-1185">Reference proteome</keyword>
<proteinExistence type="predicted"/>
<dbReference type="RefSeq" id="XP_004362527.1">
    <property type="nucleotide sequence ID" value="XM_004362470.1"/>
</dbReference>
<feature type="region of interest" description="Disordered" evidence="1">
    <location>
        <begin position="60"/>
        <end position="99"/>
    </location>
</feature>
<evidence type="ECO:0000256" key="1">
    <source>
        <dbReference type="SAM" id="MobiDB-lite"/>
    </source>
</evidence>
<sequence>MNKINIFKEKLNNENKNTNINNNNNNQDPTTSSKRPSLLIYPTIKKIQPKQAPLLPILQNNDNKENKRNQPLSQPSTTSTSTLPSSQHQLTSSSSSQQNVYGLFSKGRRSKSIGTFKPNYQTNSNINNNNSVKLFNEAAFFSDDDDIDGSGGGDLEMNDVVVQKQQQQQHHQNKTSTSNTNVAYIPQQQQQPSNTKPKPVSLRLNQKVNTSTNINTSSNKPSQQFHQQLQQQIQPPPSSFTSPQRNKNNTPYHILQLEQLKLKSANEPNNMKKDLETFFTMEKKQPSDTKILKFIETEKDIIKSLDDYQSVMESQFEILKETCNYSDQLVKIVTGWLHDQCQ</sequence>
<accession>F4PIU7</accession>
<organism evidence="2 3">
    <name type="scientific">Cavenderia fasciculata</name>
    <name type="common">Slime mold</name>
    <name type="synonym">Dictyostelium fasciculatum</name>
    <dbReference type="NCBI Taxonomy" id="261658"/>
    <lineage>
        <taxon>Eukaryota</taxon>
        <taxon>Amoebozoa</taxon>
        <taxon>Evosea</taxon>
        <taxon>Eumycetozoa</taxon>
        <taxon>Dictyostelia</taxon>
        <taxon>Acytosteliales</taxon>
        <taxon>Cavenderiaceae</taxon>
        <taxon>Cavenderia</taxon>
    </lineage>
</organism>
<gene>
    <name evidence="2" type="ORF">DFA_02920</name>
</gene>